<keyword evidence="20" id="KW-1185">Reference proteome</keyword>
<reference evidence="19 20" key="1">
    <citation type="journal article" date="2018" name="Plant J.">
        <title>Genome sequences of Chlorella sorokiniana UTEX 1602 and Micractinium conductrix SAG 241.80: implications to maltose excretion by a green alga.</title>
        <authorList>
            <person name="Arriola M.B."/>
            <person name="Velmurugan N."/>
            <person name="Zhang Y."/>
            <person name="Plunkett M.H."/>
            <person name="Hondzo H."/>
            <person name="Barney B.M."/>
        </authorList>
    </citation>
    <scope>NUCLEOTIDE SEQUENCE [LARGE SCALE GENOMIC DNA]</scope>
    <source>
        <strain evidence="20">UTEX 1602</strain>
    </source>
</reference>
<evidence type="ECO:0000256" key="16">
    <source>
        <dbReference type="PIRSR" id="PIRSR028980-2"/>
    </source>
</evidence>
<feature type="binding site" evidence="16">
    <location>
        <position position="94"/>
    </location>
    <ligand>
        <name>Mg(2+)</name>
        <dbReference type="ChEBI" id="CHEBI:18420"/>
        <label>2</label>
        <note>catalytic</note>
    </ligand>
</feature>
<evidence type="ECO:0000256" key="6">
    <source>
        <dbReference type="ARBA" id="ARBA00022694"/>
    </source>
</evidence>
<dbReference type="GO" id="GO:0005525">
    <property type="term" value="F:GTP binding"/>
    <property type="evidence" value="ECO:0007669"/>
    <property type="project" value="UniProtKB-UniRule"/>
</dbReference>
<dbReference type="EC" id="2.7.7.79" evidence="4 14"/>
<dbReference type="GO" id="GO:0008193">
    <property type="term" value="F:tRNA guanylyltransferase activity"/>
    <property type="evidence" value="ECO:0007669"/>
    <property type="project" value="UniProtKB-UniRule"/>
</dbReference>
<comment type="caution">
    <text evidence="19">The sequence shown here is derived from an EMBL/GenBank/DDBJ whole genome shotgun (WGS) entry which is preliminary data.</text>
</comment>
<dbReference type="PANTHER" id="PTHR12729">
    <property type="entry name" value="TRNA(HIS) GUANYLYLTRANSFERASE-RELATED"/>
    <property type="match status" value="1"/>
</dbReference>
<evidence type="ECO:0000259" key="17">
    <source>
        <dbReference type="Pfam" id="PF04446"/>
    </source>
</evidence>
<keyword evidence="7 14" id="KW-0548">Nucleotidyltransferase</keyword>
<protein>
    <recommendedName>
        <fullName evidence="4 14">tRNA(His) guanylyltransferase</fullName>
        <ecNumber evidence="4 14">2.7.7.79</ecNumber>
    </recommendedName>
    <alternativeName>
        <fullName evidence="14">tRNA-histidine guanylyltransferase</fullName>
    </alternativeName>
</protein>
<dbReference type="Pfam" id="PF14413">
    <property type="entry name" value="Thg1C"/>
    <property type="match status" value="1"/>
</dbReference>
<dbReference type="GO" id="GO:0000287">
    <property type="term" value="F:magnesium ion binding"/>
    <property type="evidence" value="ECO:0007669"/>
    <property type="project" value="UniProtKB-UniRule"/>
</dbReference>
<dbReference type="STRING" id="3076.A0A2P6TWL6"/>
<evidence type="ECO:0000313" key="19">
    <source>
        <dbReference type="EMBL" id="PRW58459.1"/>
    </source>
</evidence>
<feature type="binding site" evidence="16">
    <location>
        <position position="30"/>
    </location>
    <ligand>
        <name>Mg(2+)</name>
        <dbReference type="ChEBI" id="CHEBI:18420"/>
        <label>1</label>
        <note>catalytic</note>
    </ligand>
</feature>
<evidence type="ECO:0000256" key="4">
    <source>
        <dbReference type="ARBA" id="ARBA00012511"/>
    </source>
</evidence>
<keyword evidence="12" id="KW-0539">Nucleus</keyword>
<feature type="domain" description="tRNAHis guanylyltransferase catalytic" evidence="17">
    <location>
        <begin position="6"/>
        <end position="37"/>
    </location>
</feature>
<dbReference type="AlphaFoldDB" id="A0A2P6TWL6"/>
<keyword evidence="10 14" id="KW-0460">Magnesium</keyword>
<feature type="binding site" evidence="15">
    <location>
        <begin position="93"/>
        <end position="94"/>
    </location>
    <ligand>
        <name>GTP</name>
        <dbReference type="ChEBI" id="CHEBI:37565"/>
    </ligand>
</feature>
<comment type="catalytic activity">
    <reaction evidence="13 14">
        <text>a 5'-end ribonucleotide-tRNA(His) + GTP + ATP + H2O = a 5'-end phospho-guanosine-ribonucleotide-tRNA(His) + AMP + 2 diphosphate + H(+)</text>
        <dbReference type="Rhea" id="RHEA:54564"/>
        <dbReference type="Rhea" id="RHEA-COMP:14193"/>
        <dbReference type="Rhea" id="RHEA-COMP:14917"/>
        <dbReference type="ChEBI" id="CHEBI:15377"/>
        <dbReference type="ChEBI" id="CHEBI:15378"/>
        <dbReference type="ChEBI" id="CHEBI:30616"/>
        <dbReference type="ChEBI" id="CHEBI:33019"/>
        <dbReference type="ChEBI" id="CHEBI:37565"/>
        <dbReference type="ChEBI" id="CHEBI:138282"/>
        <dbReference type="ChEBI" id="CHEBI:141847"/>
        <dbReference type="ChEBI" id="CHEBI:456215"/>
        <dbReference type="EC" id="2.7.7.79"/>
    </reaction>
</comment>
<proteinExistence type="inferred from homology"/>
<dbReference type="Gene3D" id="3.30.70.3000">
    <property type="match status" value="1"/>
</dbReference>
<feature type="binding site" evidence="16">
    <location>
        <position position="94"/>
    </location>
    <ligand>
        <name>Mg(2+)</name>
        <dbReference type="ChEBI" id="CHEBI:18420"/>
        <label>1</label>
        <note>catalytic</note>
    </ligand>
</feature>
<dbReference type="InterPro" id="IPR038469">
    <property type="entry name" value="tRNAHis_GuaTrfase_Thg1_sf"/>
</dbReference>
<dbReference type="InterPro" id="IPR025845">
    <property type="entry name" value="Thg1_C_dom"/>
</dbReference>
<evidence type="ECO:0000256" key="5">
    <source>
        <dbReference type="ARBA" id="ARBA00022679"/>
    </source>
</evidence>
<evidence type="ECO:0000256" key="11">
    <source>
        <dbReference type="ARBA" id="ARBA00023134"/>
    </source>
</evidence>
<accession>A0A2P6TWL6</accession>
<comment type="similarity">
    <text evidence="3 14">Belongs to the tRNA(His) guanylyltransferase family.</text>
</comment>
<evidence type="ECO:0000256" key="12">
    <source>
        <dbReference type="ARBA" id="ARBA00023242"/>
    </source>
</evidence>
<keyword evidence="5 14" id="KW-0808">Transferase</keyword>
<name>A0A2P6TWL6_CHLSO</name>
<evidence type="ECO:0000259" key="18">
    <source>
        <dbReference type="Pfam" id="PF14413"/>
    </source>
</evidence>
<comment type="function">
    <text evidence="1 14">Adds a GMP to the 5'-end of tRNA(His) after transcription and RNase P cleavage.</text>
</comment>
<evidence type="ECO:0000256" key="8">
    <source>
        <dbReference type="ARBA" id="ARBA00022723"/>
    </source>
</evidence>
<feature type="binding site" evidence="16">
    <location>
        <position position="29"/>
    </location>
    <ligand>
        <name>Mg(2+)</name>
        <dbReference type="ChEBI" id="CHEBI:18420"/>
        <label>2</label>
        <note>catalytic</note>
    </ligand>
</feature>
<organism evidence="19 20">
    <name type="scientific">Chlorella sorokiniana</name>
    <name type="common">Freshwater green alga</name>
    <dbReference type="NCBI Taxonomy" id="3076"/>
    <lineage>
        <taxon>Eukaryota</taxon>
        <taxon>Viridiplantae</taxon>
        <taxon>Chlorophyta</taxon>
        <taxon>core chlorophytes</taxon>
        <taxon>Trebouxiophyceae</taxon>
        <taxon>Chlorellales</taxon>
        <taxon>Chlorellaceae</taxon>
        <taxon>Chlorella clade</taxon>
        <taxon>Chlorella</taxon>
    </lineage>
</organism>
<dbReference type="PIRSF" id="PIRSF028980">
    <property type="entry name" value="tRNAHis_guanylyltransferase"/>
    <property type="match status" value="1"/>
</dbReference>
<comment type="cofactor">
    <cofactor evidence="16">
        <name>Mg(2+)</name>
        <dbReference type="ChEBI" id="CHEBI:18420"/>
    </cofactor>
    <text evidence="16">Binds 2 magnesium ions per subunit.</text>
</comment>
<dbReference type="OrthoDB" id="62560at2759"/>
<dbReference type="InterPro" id="IPR007537">
    <property type="entry name" value="tRNAHis_GuaTrfase_Thg1"/>
</dbReference>
<comment type="subcellular location">
    <subcellularLocation>
        <location evidence="2">Nucleus</location>
    </subcellularLocation>
</comment>
<evidence type="ECO:0000256" key="13">
    <source>
        <dbReference type="ARBA" id="ARBA00047281"/>
    </source>
</evidence>
<evidence type="ECO:0000256" key="9">
    <source>
        <dbReference type="ARBA" id="ARBA00022741"/>
    </source>
</evidence>
<keyword evidence="6 14" id="KW-0819">tRNA processing</keyword>
<evidence type="ECO:0000256" key="7">
    <source>
        <dbReference type="ARBA" id="ARBA00022695"/>
    </source>
</evidence>
<feature type="domain" description="Thg1 C-terminal" evidence="18">
    <location>
        <begin position="156"/>
        <end position="262"/>
    </location>
</feature>
<feature type="domain" description="tRNAHis guanylyltransferase catalytic" evidence="17">
    <location>
        <begin position="53"/>
        <end position="153"/>
    </location>
</feature>
<dbReference type="GO" id="GO:0005654">
    <property type="term" value="C:nucleoplasm"/>
    <property type="evidence" value="ECO:0007669"/>
    <property type="project" value="UniProtKB-ARBA"/>
</dbReference>
<feature type="binding site" evidence="16">
    <location>
        <position position="29"/>
    </location>
    <ligand>
        <name>Mg(2+)</name>
        <dbReference type="ChEBI" id="CHEBI:18420"/>
        <label>1</label>
        <note>catalytic</note>
    </ligand>
</feature>
<dbReference type="InterPro" id="IPR024956">
    <property type="entry name" value="tRNAHis_GuaTrfase_cat"/>
</dbReference>
<evidence type="ECO:0000256" key="3">
    <source>
        <dbReference type="ARBA" id="ARBA00010113"/>
    </source>
</evidence>
<evidence type="ECO:0000313" key="20">
    <source>
        <dbReference type="Proteomes" id="UP000239899"/>
    </source>
</evidence>
<evidence type="ECO:0000256" key="14">
    <source>
        <dbReference type="PIRNR" id="PIRNR028980"/>
    </source>
</evidence>
<dbReference type="EMBL" id="LHPG02000005">
    <property type="protein sequence ID" value="PRW58459.1"/>
    <property type="molecule type" value="Genomic_DNA"/>
</dbReference>
<sequence length="274" mass="31604">MACSKYEYVKQYELDDRLLPGCWIVVRLDGKGFTKCAGAAAAEVSLPFVRACRFCDMHKFEKPNDERALRLMDEAAMAVMQEYQDIRLAFGESDEYSFVFAKDCQLYGRRASKLVSLVTSCFTGTYVRRWVEHFPDTPLAATPMFDARAVLYPSDQTLRDYLSWRQADTHVNNLYNTCFWALVKSGKTTTEAHAQLRGTLSDYKNELLFSEFGLNYSTLPERFRKGSVVVRQRVTHVKTTADGRTKEKERLEPCVLHCDIIRDAFWKERPHLLA</sequence>
<evidence type="ECO:0000256" key="15">
    <source>
        <dbReference type="PIRSR" id="PIRSR028980-1"/>
    </source>
</evidence>
<evidence type="ECO:0000256" key="1">
    <source>
        <dbReference type="ARBA" id="ARBA00002939"/>
    </source>
</evidence>
<dbReference type="Proteomes" id="UP000239899">
    <property type="component" value="Unassembled WGS sequence"/>
</dbReference>
<dbReference type="FunFam" id="3.30.70.3000:FF:000002">
    <property type="entry name" value="tRNA(His) guanylyltransferase 1"/>
    <property type="match status" value="1"/>
</dbReference>
<dbReference type="Pfam" id="PF04446">
    <property type="entry name" value="Thg1"/>
    <property type="match status" value="2"/>
</dbReference>
<keyword evidence="8 14" id="KW-0479">Metal-binding</keyword>
<keyword evidence="9 14" id="KW-0547">Nucleotide-binding</keyword>
<dbReference type="PANTHER" id="PTHR12729:SF6">
    <property type="entry name" value="TRNA(HIS) GUANYLYLTRANSFERASE-RELATED"/>
    <property type="match status" value="1"/>
</dbReference>
<evidence type="ECO:0000256" key="2">
    <source>
        <dbReference type="ARBA" id="ARBA00004123"/>
    </source>
</evidence>
<gene>
    <name evidence="19" type="ORF">C2E21_2833</name>
</gene>
<evidence type="ECO:0000256" key="10">
    <source>
        <dbReference type="ARBA" id="ARBA00022842"/>
    </source>
</evidence>
<dbReference type="GO" id="GO:0006400">
    <property type="term" value="P:tRNA modification"/>
    <property type="evidence" value="ECO:0007669"/>
    <property type="project" value="UniProtKB-UniRule"/>
</dbReference>
<keyword evidence="11 14" id="KW-0342">GTP-binding</keyword>